<dbReference type="GO" id="GO:0022857">
    <property type="term" value="F:transmembrane transporter activity"/>
    <property type="evidence" value="ECO:0007669"/>
    <property type="project" value="InterPro"/>
</dbReference>
<sequence>MSILPYVFTITAVLGIAAGQILFKTVALRIAGRPPSVLIQDPAFMGPLIASLAIYGVATVMWILALQSLALSRAYMFMSLSFVIVPVLSATYFGEPLTWGFLAGLSLIVVGVTLTQLFG</sequence>
<keyword evidence="3 6" id="KW-0812">Transmembrane</keyword>
<dbReference type="PANTHER" id="PTHR30561:SF9">
    <property type="entry name" value="4-AMINO-4-DEOXY-L-ARABINOSE-PHOSPHOUNDECAPRENOL FLIPPASE SUBUNIT ARNF-RELATED"/>
    <property type="match status" value="1"/>
</dbReference>
<dbReference type="InterPro" id="IPR000390">
    <property type="entry name" value="Small_drug/metabolite_transptr"/>
</dbReference>
<dbReference type="Gene3D" id="1.10.3730.20">
    <property type="match status" value="1"/>
</dbReference>
<evidence type="ECO:0000256" key="6">
    <source>
        <dbReference type="SAM" id="Phobius"/>
    </source>
</evidence>
<keyword evidence="2" id="KW-1003">Cell membrane</keyword>
<dbReference type="EMBL" id="FNNP01000010">
    <property type="protein sequence ID" value="SDX72546.1"/>
    <property type="molecule type" value="Genomic_DNA"/>
</dbReference>
<evidence type="ECO:0000313" key="7">
    <source>
        <dbReference type="EMBL" id="SDX72546.1"/>
    </source>
</evidence>
<dbReference type="PANTHER" id="PTHR30561">
    <property type="entry name" value="SMR FAMILY PROTON-DEPENDENT DRUG EFFLUX TRANSPORTER SUGE"/>
    <property type="match status" value="1"/>
</dbReference>
<accession>A0A1H3E1K1</accession>
<evidence type="ECO:0000256" key="3">
    <source>
        <dbReference type="ARBA" id="ARBA00022692"/>
    </source>
</evidence>
<protein>
    <submittedName>
        <fullName evidence="7">Undecaprenyl phosphate-alpha-L-ara4N flippase subunit ArnF</fullName>
    </submittedName>
</protein>
<dbReference type="OrthoDB" id="8454050at2"/>
<dbReference type="SUPFAM" id="SSF103481">
    <property type="entry name" value="Multidrug resistance efflux transporter EmrE"/>
    <property type="match status" value="1"/>
</dbReference>
<name>A0A1H3E1K1_9RHOB</name>
<keyword evidence="5 6" id="KW-0472">Membrane</keyword>
<comment type="subcellular location">
    <subcellularLocation>
        <location evidence="1">Cell membrane</location>
        <topology evidence="1">Multi-pass membrane protein</topology>
    </subcellularLocation>
</comment>
<dbReference type="InterPro" id="IPR037185">
    <property type="entry name" value="EmrE-like"/>
</dbReference>
<evidence type="ECO:0000256" key="5">
    <source>
        <dbReference type="ARBA" id="ARBA00023136"/>
    </source>
</evidence>
<keyword evidence="4 6" id="KW-1133">Transmembrane helix</keyword>
<evidence type="ECO:0000256" key="4">
    <source>
        <dbReference type="ARBA" id="ARBA00022989"/>
    </source>
</evidence>
<keyword evidence="8" id="KW-1185">Reference proteome</keyword>
<dbReference type="RefSeq" id="WP_074738567.1">
    <property type="nucleotide sequence ID" value="NZ_FNNP01000010.1"/>
</dbReference>
<organism evidence="7 8">
    <name type="scientific">Ruegeria halocynthiae</name>
    <dbReference type="NCBI Taxonomy" id="985054"/>
    <lineage>
        <taxon>Bacteria</taxon>
        <taxon>Pseudomonadati</taxon>
        <taxon>Pseudomonadota</taxon>
        <taxon>Alphaproteobacteria</taxon>
        <taxon>Rhodobacterales</taxon>
        <taxon>Roseobacteraceae</taxon>
        <taxon>Ruegeria</taxon>
    </lineage>
</organism>
<feature type="transmembrane region" description="Helical" evidence="6">
    <location>
        <begin position="43"/>
        <end position="65"/>
    </location>
</feature>
<dbReference type="Proteomes" id="UP000183400">
    <property type="component" value="Unassembled WGS sequence"/>
</dbReference>
<evidence type="ECO:0000313" key="8">
    <source>
        <dbReference type="Proteomes" id="UP000183400"/>
    </source>
</evidence>
<dbReference type="GO" id="GO:0005886">
    <property type="term" value="C:plasma membrane"/>
    <property type="evidence" value="ECO:0007669"/>
    <property type="project" value="UniProtKB-SubCell"/>
</dbReference>
<feature type="transmembrane region" description="Helical" evidence="6">
    <location>
        <begin position="74"/>
        <end position="93"/>
    </location>
</feature>
<evidence type="ECO:0000256" key="1">
    <source>
        <dbReference type="ARBA" id="ARBA00004651"/>
    </source>
</evidence>
<proteinExistence type="predicted"/>
<dbReference type="STRING" id="985054.SAMN05444358_11015"/>
<feature type="transmembrane region" description="Helical" evidence="6">
    <location>
        <begin position="99"/>
        <end position="118"/>
    </location>
</feature>
<gene>
    <name evidence="7" type="ORF">SAMN05444358_11015</name>
</gene>
<reference evidence="8" key="1">
    <citation type="submission" date="2016-10" db="EMBL/GenBank/DDBJ databases">
        <authorList>
            <person name="Varghese N."/>
            <person name="Submissions S."/>
        </authorList>
    </citation>
    <scope>NUCLEOTIDE SEQUENCE [LARGE SCALE GENOMIC DNA]</scope>
    <source>
        <strain evidence="8">DSM 27839</strain>
    </source>
</reference>
<dbReference type="AlphaFoldDB" id="A0A1H3E1K1"/>
<evidence type="ECO:0000256" key="2">
    <source>
        <dbReference type="ARBA" id="ARBA00022475"/>
    </source>
</evidence>